<feature type="region of interest" description="Disordered" evidence="3">
    <location>
        <begin position="127"/>
        <end position="151"/>
    </location>
</feature>
<dbReference type="InterPro" id="IPR025652">
    <property type="entry name" value="TesB_C"/>
</dbReference>
<evidence type="ECO:0000256" key="2">
    <source>
        <dbReference type="ARBA" id="ARBA00022801"/>
    </source>
</evidence>
<accession>A0ABN2J9V2</accession>
<dbReference type="Gene3D" id="2.40.160.210">
    <property type="entry name" value="Acyl-CoA thioesterase, double hotdog domain"/>
    <property type="match status" value="1"/>
</dbReference>
<proteinExistence type="inferred from homology"/>
<protein>
    <submittedName>
        <fullName evidence="6">Acyl-CoA thioesterase II</fullName>
    </submittedName>
</protein>
<evidence type="ECO:0000259" key="5">
    <source>
        <dbReference type="Pfam" id="PF13622"/>
    </source>
</evidence>
<dbReference type="InterPro" id="IPR029069">
    <property type="entry name" value="HotDog_dom_sf"/>
</dbReference>
<dbReference type="EMBL" id="BAAANY010000046">
    <property type="protein sequence ID" value="GAA1720906.1"/>
    <property type="molecule type" value="Genomic_DNA"/>
</dbReference>
<evidence type="ECO:0000256" key="1">
    <source>
        <dbReference type="ARBA" id="ARBA00006538"/>
    </source>
</evidence>
<dbReference type="RefSeq" id="WP_344315338.1">
    <property type="nucleotide sequence ID" value="NZ_BAAANY010000046.1"/>
</dbReference>
<keyword evidence="7" id="KW-1185">Reference proteome</keyword>
<dbReference type="PANTHER" id="PTHR11066:SF34">
    <property type="entry name" value="ACYL-COENZYME A THIOESTERASE 8"/>
    <property type="match status" value="1"/>
</dbReference>
<dbReference type="InterPro" id="IPR049449">
    <property type="entry name" value="TesB_ACOT8-like_N"/>
</dbReference>
<comment type="similarity">
    <text evidence="1">Belongs to the C/M/P thioester hydrolase family.</text>
</comment>
<dbReference type="InterPro" id="IPR003703">
    <property type="entry name" value="Acyl_CoA_thio"/>
</dbReference>
<reference evidence="6 7" key="1">
    <citation type="journal article" date="2019" name="Int. J. Syst. Evol. Microbiol.">
        <title>The Global Catalogue of Microorganisms (GCM) 10K type strain sequencing project: providing services to taxonomists for standard genome sequencing and annotation.</title>
        <authorList>
            <consortium name="The Broad Institute Genomics Platform"/>
            <consortium name="The Broad Institute Genome Sequencing Center for Infectious Disease"/>
            <person name="Wu L."/>
            <person name="Ma J."/>
        </authorList>
    </citation>
    <scope>NUCLEOTIDE SEQUENCE [LARGE SCALE GENOMIC DNA]</scope>
    <source>
        <strain evidence="6 7">JCM 14718</strain>
    </source>
</reference>
<dbReference type="Pfam" id="PF13622">
    <property type="entry name" value="4HBT_3"/>
    <property type="match status" value="1"/>
</dbReference>
<dbReference type="Proteomes" id="UP001500618">
    <property type="component" value="Unassembled WGS sequence"/>
</dbReference>
<dbReference type="CDD" id="cd03444">
    <property type="entry name" value="Thioesterase_II_repeat1"/>
    <property type="match status" value="1"/>
</dbReference>
<sequence length="289" mass="32098">MQPDPGPDPSHEFGPLLELEELDDNLFRGWCHSGLPQRVFGGNVAAQALVAAGRTVPAQRPVHSLHGYFVRAGNPDHQILYQVEKTRDGRSFSTRRITATQHGEAIFTLSASFQVPAEGFDHQREMPVTPPVSAIPPEVTGSTPGRGRMRDSPVTRVLDLRPADGGDPARHRQRFWVRTRNRLDDQPLLHVCALTYISDLSLASTASLPYRTEATMMISSLDHAVWFHRPCRADEWLLFAQHSTNAAGARGLVNGEFFTQDGKLVASVMQEVLMRPIGPPPERHLPNDR</sequence>
<evidence type="ECO:0000313" key="6">
    <source>
        <dbReference type="EMBL" id="GAA1720906.1"/>
    </source>
</evidence>
<dbReference type="CDD" id="cd03445">
    <property type="entry name" value="Thioesterase_II_repeat2"/>
    <property type="match status" value="1"/>
</dbReference>
<feature type="domain" description="Acyl-CoA thioesterase 2 C-terminal" evidence="4">
    <location>
        <begin position="165"/>
        <end position="271"/>
    </location>
</feature>
<comment type="caution">
    <text evidence="6">The sequence shown here is derived from an EMBL/GenBank/DDBJ whole genome shotgun (WGS) entry which is preliminary data.</text>
</comment>
<keyword evidence="2" id="KW-0378">Hydrolase</keyword>
<dbReference type="InterPro" id="IPR042171">
    <property type="entry name" value="Acyl-CoA_hotdog"/>
</dbReference>
<name>A0ABN2J9V2_9ACTN</name>
<evidence type="ECO:0000259" key="4">
    <source>
        <dbReference type="Pfam" id="PF02551"/>
    </source>
</evidence>
<feature type="domain" description="Acyl-CoA thioesterase-like N-terminal HotDog" evidence="5">
    <location>
        <begin position="38"/>
        <end position="114"/>
    </location>
</feature>
<dbReference type="Pfam" id="PF02551">
    <property type="entry name" value="Acyl_CoA_thio"/>
    <property type="match status" value="1"/>
</dbReference>
<dbReference type="PANTHER" id="PTHR11066">
    <property type="entry name" value="ACYL-COA THIOESTERASE"/>
    <property type="match status" value="1"/>
</dbReference>
<dbReference type="SUPFAM" id="SSF54637">
    <property type="entry name" value="Thioesterase/thiol ester dehydrase-isomerase"/>
    <property type="match status" value="2"/>
</dbReference>
<evidence type="ECO:0000313" key="7">
    <source>
        <dbReference type="Proteomes" id="UP001500618"/>
    </source>
</evidence>
<gene>
    <name evidence="6" type="ORF">GCM10009765_81430</name>
</gene>
<organism evidence="6 7">
    <name type="scientific">Fodinicola feengrottensis</name>
    <dbReference type="NCBI Taxonomy" id="435914"/>
    <lineage>
        <taxon>Bacteria</taxon>
        <taxon>Bacillati</taxon>
        <taxon>Actinomycetota</taxon>
        <taxon>Actinomycetes</taxon>
        <taxon>Mycobacteriales</taxon>
        <taxon>Fodinicola</taxon>
    </lineage>
</organism>
<evidence type="ECO:0000256" key="3">
    <source>
        <dbReference type="SAM" id="MobiDB-lite"/>
    </source>
</evidence>